<evidence type="ECO:0000313" key="3">
    <source>
        <dbReference type="WBParaSite" id="Pan_g4716.t1"/>
    </source>
</evidence>
<keyword evidence="1" id="KW-1133">Transmembrane helix</keyword>
<dbReference type="Proteomes" id="UP000492821">
    <property type="component" value="Unassembled WGS sequence"/>
</dbReference>
<evidence type="ECO:0000313" key="2">
    <source>
        <dbReference type="Proteomes" id="UP000492821"/>
    </source>
</evidence>
<accession>A0A7E4VZS2</accession>
<keyword evidence="1" id="KW-0812">Transmembrane</keyword>
<feature type="transmembrane region" description="Helical" evidence="1">
    <location>
        <begin position="42"/>
        <end position="62"/>
    </location>
</feature>
<evidence type="ECO:0000256" key="1">
    <source>
        <dbReference type="SAM" id="Phobius"/>
    </source>
</evidence>
<organism evidence="2 3">
    <name type="scientific">Panagrellus redivivus</name>
    <name type="common">Microworm</name>
    <dbReference type="NCBI Taxonomy" id="6233"/>
    <lineage>
        <taxon>Eukaryota</taxon>
        <taxon>Metazoa</taxon>
        <taxon>Ecdysozoa</taxon>
        <taxon>Nematoda</taxon>
        <taxon>Chromadorea</taxon>
        <taxon>Rhabditida</taxon>
        <taxon>Tylenchina</taxon>
        <taxon>Panagrolaimomorpha</taxon>
        <taxon>Panagrolaimoidea</taxon>
        <taxon>Panagrolaimidae</taxon>
        <taxon>Panagrellus</taxon>
    </lineage>
</organism>
<reference evidence="2" key="1">
    <citation type="journal article" date="2013" name="Genetics">
        <title>The draft genome and transcriptome of Panagrellus redivivus are shaped by the harsh demands of a free-living lifestyle.</title>
        <authorList>
            <person name="Srinivasan J."/>
            <person name="Dillman A.R."/>
            <person name="Macchietto M.G."/>
            <person name="Heikkinen L."/>
            <person name="Lakso M."/>
            <person name="Fracchia K.M."/>
            <person name="Antoshechkin I."/>
            <person name="Mortazavi A."/>
            <person name="Wong G."/>
            <person name="Sternberg P.W."/>
        </authorList>
    </citation>
    <scope>NUCLEOTIDE SEQUENCE [LARGE SCALE GENOMIC DNA]</scope>
    <source>
        <strain evidence="2">MT8872</strain>
    </source>
</reference>
<dbReference type="AlphaFoldDB" id="A0A7E4VZS2"/>
<sequence length="74" mass="8477">MRLDVNVDGWHIVSGIDGLKMFRMDCLLDVLDLTNVWPFDWLGWRVTCAMWFFVVSGLSWTYESAITVSVCSNG</sequence>
<name>A0A7E4VZS2_PANRE</name>
<proteinExistence type="predicted"/>
<dbReference type="WBParaSite" id="Pan_g4716.t1">
    <property type="protein sequence ID" value="Pan_g4716.t1"/>
    <property type="gene ID" value="Pan_g4716"/>
</dbReference>
<protein>
    <submittedName>
        <fullName evidence="3">Neur_chan_LBD domain-containing protein</fullName>
    </submittedName>
</protein>
<keyword evidence="1" id="KW-0472">Membrane</keyword>
<keyword evidence="2" id="KW-1185">Reference proteome</keyword>
<reference evidence="3" key="2">
    <citation type="submission" date="2020-10" db="UniProtKB">
        <authorList>
            <consortium name="WormBaseParasite"/>
        </authorList>
    </citation>
    <scope>IDENTIFICATION</scope>
</reference>